<evidence type="ECO:0000256" key="1">
    <source>
        <dbReference type="ARBA" id="ARBA00023015"/>
    </source>
</evidence>
<dbReference type="SMART" id="SM00420">
    <property type="entry name" value="HTH_DEOR"/>
    <property type="match status" value="1"/>
</dbReference>
<dbReference type="Pfam" id="PF08279">
    <property type="entry name" value="HTH_11"/>
    <property type="match status" value="1"/>
</dbReference>
<dbReference type="Proteomes" id="UP000092573">
    <property type="component" value="Chromosome"/>
</dbReference>
<dbReference type="Gene3D" id="1.10.10.10">
    <property type="entry name" value="Winged helix-like DNA-binding domain superfamily/Winged helix DNA-binding domain"/>
    <property type="match status" value="1"/>
</dbReference>
<gene>
    <name evidence="4" type="ORF">AWM70_04280</name>
</gene>
<dbReference type="SUPFAM" id="SSF46785">
    <property type="entry name" value="Winged helix' DNA-binding domain"/>
    <property type="match status" value="1"/>
</dbReference>
<reference evidence="4 5" key="1">
    <citation type="submission" date="2016-01" db="EMBL/GenBank/DDBJ databases">
        <title>Complete Genome Sequence of Paenibacillus yonginensis DCY84, a novel Plant Growth-Promoting Bacteria with Elicitation of Induced Systemic Resistance.</title>
        <authorList>
            <person name="Kim Y.J."/>
            <person name="Yang D.C."/>
            <person name="Sukweenadhi J."/>
        </authorList>
    </citation>
    <scope>NUCLEOTIDE SEQUENCE [LARGE SCALE GENOMIC DNA]</scope>
    <source>
        <strain evidence="4 5">DCY84</strain>
    </source>
</reference>
<dbReference type="InterPro" id="IPR036390">
    <property type="entry name" value="WH_DNA-bd_sf"/>
</dbReference>
<dbReference type="InterPro" id="IPR028349">
    <property type="entry name" value="PafC-like"/>
</dbReference>
<dbReference type="OrthoDB" id="9815009at2"/>
<dbReference type="Pfam" id="PF25583">
    <property type="entry name" value="WCX"/>
    <property type="match status" value="1"/>
</dbReference>
<dbReference type="PROSITE" id="PS52050">
    <property type="entry name" value="WYL"/>
    <property type="match status" value="1"/>
</dbReference>
<dbReference type="InterPro" id="IPR036388">
    <property type="entry name" value="WH-like_DNA-bd_sf"/>
</dbReference>
<dbReference type="KEGG" id="pyg:AWM70_04280"/>
<dbReference type="InterPro" id="IPR057727">
    <property type="entry name" value="WCX_dom"/>
</dbReference>
<dbReference type="PROSITE" id="PS51000">
    <property type="entry name" value="HTH_DEOR_2"/>
    <property type="match status" value="1"/>
</dbReference>
<evidence type="ECO:0000313" key="4">
    <source>
        <dbReference type="EMBL" id="ANS73885.1"/>
    </source>
</evidence>
<dbReference type="PANTHER" id="PTHR34580:SF1">
    <property type="entry name" value="PROTEIN PAFC"/>
    <property type="match status" value="1"/>
</dbReference>
<dbReference type="InterPro" id="IPR051534">
    <property type="entry name" value="CBASS_pafABC_assoc_protein"/>
</dbReference>
<dbReference type="PANTHER" id="PTHR34580">
    <property type="match status" value="1"/>
</dbReference>
<evidence type="ECO:0000313" key="5">
    <source>
        <dbReference type="Proteomes" id="UP000092573"/>
    </source>
</evidence>
<keyword evidence="2" id="KW-0804">Transcription</keyword>
<proteinExistence type="predicted"/>
<dbReference type="InterPro" id="IPR001034">
    <property type="entry name" value="DeoR_HTH"/>
</dbReference>
<dbReference type="InterPro" id="IPR026881">
    <property type="entry name" value="WYL_dom"/>
</dbReference>
<keyword evidence="1" id="KW-0805">Transcription regulation</keyword>
<dbReference type="PIRSF" id="PIRSF016838">
    <property type="entry name" value="PafC"/>
    <property type="match status" value="1"/>
</dbReference>
<protein>
    <submittedName>
        <fullName evidence="4">Transcriptional regulator</fullName>
    </submittedName>
</protein>
<dbReference type="RefSeq" id="WP_068694495.1">
    <property type="nucleotide sequence ID" value="NZ_CP014167.1"/>
</dbReference>
<dbReference type="STRING" id="1462996.AWM70_04280"/>
<feature type="domain" description="HTH deoR-type" evidence="3">
    <location>
        <begin position="2"/>
        <end position="60"/>
    </location>
</feature>
<accession>A0A1B1MXI8</accession>
<dbReference type="AlphaFoldDB" id="A0A1B1MXI8"/>
<dbReference type="EMBL" id="CP014167">
    <property type="protein sequence ID" value="ANS73885.1"/>
    <property type="molecule type" value="Genomic_DNA"/>
</dbReference>
<evidence type="ECO:0000256" key="2">
    <source>
        <dbReference type="ARBA" id="ARBA00023163"/>
    </source>
</evidence>
<dbReference type="Pfam" id="PF13280">
    <property type="entry name" value="WYL"/>
    <property type="match status" value="1"/>
</dbReference>
<sequence length="304" mass="35014">MPISRHFEIIYILLQKKTATAAELAERLEVSTRTIYRDIDLLSAAGIPIYSSKGKGGGISLMEGYAFQASLLSSREQNDILMGLQTLKLMPLSGTEEVLEKLAGLFWRKNHSWLEVDFTPWGSEDDRRQMFERLRDAIAENRVIRFRYYNSAGKESSRKVEAFQLIFKSNAWYLSGYCLTSEDFRLFKISRMRDIVVTDQTSEPRAGISAVEHIEEQVGSDMTAVTLRISARGAYRIYDEFPDDVITKNEDGSYTIRTYFPVNDWLESYLLSYGTLLEEIHPESLRSRLLSRLDELKRKWASNP</sequence>
<name>A0A1B1MXI8_9BACL</name>
<dbReference type="GO" id="GO:0003700">
    <property type="term" value="F:DNA-binding transcription factor activity"/>
    <property type="evidence" value="ECO:0007669"/>
    <property type="project" value="InterPro"/>
</dbReference>
<organism evidence="4 5">
    <name type="scientific">Paenibacillus yonginensis</name>
    <dbReference type="NCBI Taxonomy" id="1462996"/>
    <lineage>
        <taxon>Bacteria</taxon>
        <taxon>Bacillati</taxon>
        <taxon>Bacillota</taxon>
        <taxon>Bacilli</taxon>
        <taxon>Bacillales</taxon>
        <taxon>Paenibacillaceae</taxon>
        <taxon>Paenibacillus</taxon>
    </lineage>
</organism>
<dbReference type="InterPro" id="IPR013196">
    <property type="entry name" value="HTH_11"/>
</dbReference>
<evidence type="ECO:0000259" key="3">
    <source>
        <dbReference type="PROSITE" id="PS51000"/>
    </source>
</evidence>
<keyword evidence="5" id="KW-1185">Reference proteome</keyword>